<name>B0MT22_9BACT</name>
<proteinExistence type="predicted"/>
<dbReference type="Proteomes" id="UP000005819">
    <property type="component" value="Unassembled WGS sequence"/>
</dbReference>
<gene>
    <name evidence="1" type="ORF">ALIPUT_00269</name>
</gene>
<evidence type="ECO:0000313" key="1">
    <source>
        <dbReference type="EMBL" id="EDS04398.1"/>
    </source>
</evidence>
<reference evidence="1" key="1">
    <citation type="submission" date="2007-10" db="EMBL/GenBank/DDBJ databases">
        <authorList>
            <person name="Fulton L."/>
            <person name="Clifton S."/>
            <person name="Fulton B."/>
            <person name="Xu J."/>
            <person name="Minx P."/>
            <person name="Pepin K.H."/>
            <person name="Johnson M."/>
            <person name="Thiruvilangam P."/>
            <person name="Bhonagiri V."/>
            <person name="Nash W.E."/>
            <person name="Mardis E.R."/>
            <person name="Wilson R.K."/>
        </authorList>
    </citation>
    <scope>NUCLEOTIDE SEQUENCE [LARGE SCALE GENOMIC DNA]</scope>
    <source>
        <strain evidence="1">DSM 17216</strain>
    </source>
</reference>
<organism evidence="1 2">
    <name type="scientific">Alistipes putredinis DSM 17216</name>
    <dbReference type="NCBI Taxonomy" id="445970"/>
    <lineage>
        <taxon>Bacteria</taxon>
        <taxon>Pseudomonadati</taxon>
        <taxon>Bacteroidota</taxon>
        <taxon>Bacteroidia</taxon>
        <taxon>Bacteroidales</taxon>
        <taxon>Rikenellaceae</taxon>
        <taxon>Alistipes</taxon>
    </lineage>
</organism>
<reference evidence="1" key="2">
    <citation type="submission" date="2013-09" db="EMBL/GenBank/DDBJ databases">
        <title>Draft genome sequence of Alistipes putredinis (DSM 17216).</title>
        <authorList>
            <person name="Sudarsanam P."/>
            <person name="Ley R."/>
            <person name="Guruge J."/>
            <person name="Turnbaugh P.J."/>
            <person name="Mahowald M."/>
            <person name="Liep D."/>
            <person name="Gordon J."/>
        </authorList>
    </citation>
    <scope>NUCLEOTIDE SEQUENCE</scope>
    <source>
        <strain evidence="1">DSM 17216</strain>
    </source>
</reference>
<comment type="caution">
    <text evidence="1">The sequence shown here is derived from an EMBL/GenBank/DDBJ whole genome shotgun (WGS) entry which is preliminary data.</text>
</comment>
<accession>B0MT22</accession>
<dbReference type="HOGENOM" id="CLU_3003813_0_0_10"/>
<sequence length="56" mass="6558">MVETFVMSIVVFRIFEFDRCRSGFGVHLQIRPMYSGENRRNDDGSVYRSIIGKNIL</sequence>
<dbReference type="AlphaFoldDB" id="B0MT22"/>
<evidence type="ECO:0000313" key="2">
    <source>
        <dbReference type="Proteomes" id="UP000005819"/>
    </source>
</evidence>
<protein>
    <submittedName>
        <fullName evidence="1">Uncharacterized protein</fullName>
    </submittedName>
</protein>
<keyword evidence="2" id="KW-1185">Reference proteome</keyword>
<dbReference type="EMBL" id="ABFK02000016">
    <property type="protein sequence ID" value="EDS04398.1"/>
    <property type="molecule type" value="Genomic_DNA"/>
</dbReference>